<organism evidence="5 6">
    <name type="scientific">Nocardia farcinica (strain IFM 10152)</name>
    <dbReference type="NCBI Taxonomy" id="247156"/>
    <lineage>
        <taxon>Bacteria</taxon>
        <taxon>Bacillati</taxon>
        <taxon>Actinomycetota</taxon>
        <taxon>Actinomycetes</taxon>
        <taxon>Mycobacteriales</taxon>
        <taxon>Nocardiaceae</taxon>
        <taxon>Nocardia</taxon>
    </lineage>
</organism>
<dbReference type="InterPro" id="IPR009057">
    <property type="entry name" value="Homeodomain-like_sf"/>
</dbReference>
<dbReference type="KEGG" id="nfa:NFA_24140"/>
<accession>Q5YX30</accession>
<feature type="domain" description="HTH tetR-type" evidence="4">
    <location>
        <begin position="22"/>
        <end position="82"/>
    </location>
</feature>
<feature type="region of interest" description="Disordered" evidence="3">
    <location>
        <begin position="195"/>
        <end position="214"/>
    </location>
</feature>
<name>Q5YX30_NOCFA</name>
<evidence type="ECO:0000313" key="6">
    <source>
        <dbReference type="Proteomes" id="UP000006820"/>
    </source>
</evidence>
<dbReference type="GO" id="GO:0003677">
    <property type="term" value="F:DNA binding"/>
    <property type="evidence" value="ECO:0007669"/>
    <property type="project" value="UniProtKB-UniRule"/>
</dbReference>
<dbReference type="RefSeq" id="WP_011208946.1">
    <property type="nucleotide sequence ID" value="NC_006361.1"/>
</dbReference>
<dbReference type="InterPro" id="IPR001647">
    <property type="entry name" value="HTH_TetR"/>
</dbReference>
<evidence type="ECO:0000259" key="4">
    <source>
        <dbReference type="PROSITE" id="PS50977"/>
    </source>
</evidence>
<dbReference type="PROSITE" id="PS50977">
    <property type="entry name" value="HTH_TETR_2"/>
    <property type="match status" value="1"/>
</dbReference>
<sequence length="214" mass="22794">MTTSAAAPTDPPSRGAGRPRDETIEHRVLPVVRAMLIETGYDELSVRGVAARAGVGRASILRRWASKPELVLHAVLGEVPDLTPFAGTDRRGWVEWVLRGSRELFARPEVRAAVPGLLTALDRDPDLKHRLWSGFSGPAAALLAPADADPERAALHARALIALAAGSALFLELVAEDDTGAIHEHITRLILDATVPDPKGAAPQGDSIADDERP</sequence>
<keyword evidence="6" id="KW-1185">Reference proteome</keyword>
<evidence type="ECO:0000313" key="5">
    <source>
        <dbReference type="EMBL" id="BAD57261.1"/>
    </source>
</evidence>
<gene>
    <name evidence="5" type="ordered locus">NFA_24140</name>
</gene>
<dbReference type="Proteomes" id="UP000006820">
    <property type="component" value="Chromosome"/>
</dbReference>
<proteinExistence type="predicted"/>
<dbReference type="GeneID" id="61133164"/>
<dbReference type="EMBL" id="AP006618">
    <property type="protein sequence ID" value="BAD57261.1"/>
    <property type="molecule type" value="Genomic_DNA"/>
</dbReference>
<evidence type="ECO:0000256" key="3">
    <source>
        <dbReference type="SAM" id="MobiDB-lite"/>
    </source>
</evidence>
<evidence type="ECO:0000256" key="2">
    <source>
        <dbReference type="PROSITE-ProRule" id="PRU00335"/>
    </source>
</evidence>
<protein>
    <submittedName>
        <fullName evidence="5">Putative transcriptional regulator</fullName>
    </submittedName>
</protein>
<dbReference type="OrthoDB" id="4716833at2"/>
<dbReference type="AlphaFoldDB" id="Q5YX30"/>
<dbReference type="HOGENOM" id="CLU_069356_25_6_11"/>
<feature type="DNA-binding region" description="H-T-H motif" evidence="2">
    <location>
        <begin position="45"/>
        <end position="64"/>
    </location>
</feature>
<reference evidence="5 6" key="1">
    <citation type="journal article" date="2004" name="Proc. Natl. Acad. Sci. U.S.A.">
        <title>The complete genomic sequence of Nocardia farcinica IFM 10152.</title>
        <authorList>
            <person name="Ishikawa J."/>
            <person name="Yamashita A."/>
            <person name="Mikami Y."/>
            <person name="Hoshino Y."/>
            <person name="Kurita H."/>
            <person name="Hotta K."/>
            <person name="Shiba T."/>
            <person name="Hattori M."/>
        </authorList>
    </citation>
    <scope>NUCLEOTIDE SEQUENCE [LARGE SCALE GENOMIC DNA]</scope>
    <source>
        <strain evidence="5 6">IFM 10152</strain>
    </source>
</reference>
<dbReference type="STRING" id="247156.NFA_24140"/>
<dbReference type="SUPFAM" id="SSF46689">
    <property type="entry name" value="Homeodomain-like"/>
    <property type="match status" value="1"/>
</dbReference>
<dbReference type="Pfam" id="PF00440">
    <property type="entry name" value="TetR_N"/>
    <property type="match status" value="1"/>
</dbReference>
<dbReference type="Gene3D" id="1.10.357.10">
    <property type="entry name" value="Tetracycline Repressor, domain 2"/>
    <property type="match status" value="1"/>
</dbReference>
<feature type="region of interest" description="Disordered" evidence="3">
    <location>
        <begin position="1"/>
        <end position="22"/>
    </location>
</feature>
<dbReference type="eggNOG" id="COG1309">
    <property type="taxonomic scope" value="Bacteria"/>
</dbReference>
<evidence type="ECO:0000256" key="1">
    <source>
        <dbReference type="ARBA" id="ARBA00023125"/>
    </source>
</evidence>
<keyword evidence="1 2" id="KW-0238">DNA-binding</keyword>